<dbReference type="GO" id="GO:0008270">
    <property type="term" value="F:zinc ion binding"/>
    <property type="evidence" value="ECO:0007669"/>
    <property type="project" value="InterPro"/>
</dbReference>
<evidence type="ECO:0000256" key="6">
    <source>
        <dbReference type="ARBA" id="ARBA00023163"/>
    </source>
</evidence>
<evidence type="ECO:0000256" key="3">
    <source>
        <dbReference type="ARBA" id="ARBA00022478"/>
    </source>
</evidence>
<proteinExistence type="inferred from homology"/>
<protein>
    <recommendedName>
        <fullName evidence="2">DNA-directed RNA polymerases I, II, and III subunit RPABC5</fullName>
    </recommendedName>
</protein>
<dbReference type="GO" id="GO:0006366">
    <property type="term" value="P:transcription by RNA polymerase II"/>
    <property type="evidence" value="ECO:0007669"/>
    <property type="project" value="TreeGrafter"/>
</dbReference>
<dbReference type="InterPro" id="IPR020789">
    <property type="entry name" value="RNA_pol_suN_Zn-BS"/>
</dbReference>
<dbReference type="GeneID" id="36284393"/>
<accession>A0A177ALD0</accession>
<dbReference type="Pfam" id="PF01194">
    <property type="entry name" value="RNA_pol_N"/>
    <property type="match status" value="1"/>
</dbReference>
<keyword evidence="6" id="KW-0804">Transcription</keyword>
<dbReference type="GO" id="GO:0006360">
    <property type="term" value="P:transcription by RNA polymerase I"/>
    <property type="evidence" value="ECO:0007669"/>
    <property type="project" value="TreeGrafter"/>
</dbReference>
<dbReference type="PANTHER" id="PTHR23431">
    <property type="entry name" value="DNA-DIRECTED RNA POLYMERASES I, II, AND III SUBUNIT RPABC5 FAMILY MEMBER"/>
    <property type="match status" value="1"/>
</dbReference>
<evidence type="ECO:0000313" key="8">
    <source>
        <dbReference type="EMBL" id="OAF62312.1"/>
    </source>
</evidence>
<keyword evidence="5" id="KW-0862">Zinc</keyword>
<dbReference type="OrthoDB" id="10258858at2759"/>
<dbReference type="Gene3D" id="1.10.10.60">
    <property type="entry name" value="Homeodomain-like"/>
    <property type="match status" value="1"/>
</dbReference>
<evidence type="ECO:0000256" key="7">
    <source>
        <dbReference type="ARBA" id="ARBA00025720"/>
    </source>
</evidence>
<comment type="subcellular location">
    <subcellularLocation>
        <location evidence="1">Nucleus</location>
    </subcellularLocation>
</comment>
<name>A0A177ALD0_9PEZI</name>
<keyword evidence="4" id="KW-0479">Metal-binding</keyword>
<dbReference type="PANTHER" id="PTHR23431:SF3">
    <property type="entry name" value="DNA-DIRECTED RNA POLYMERASES I, II, AND III SUBUNIT RPABC5"/>
    <property type="match status" value="1"/>
</dbReference>
<dbReference type="GO" id="GO:0005736">
    <property type="term" value="C:RNA polymerase I complex"/>
    <property type="evidence" value="ECO:0007669"/>
    <property type="project" value="TreeGrafter"/>
</dbReference>
<dbReference type="NCBIfam" id="NF003089">
    <property type="entry name" value="PRK04016.1"/>
    <property type="match status" value="1"/>
</dbReference>
<dbReference type="GO" id="GO:0005666">
    <property type="term" value="C:RNA polymerase III complex"/>
    <property type="evidence" value="ECO:0007669"/>
    <property type="project" value="UniProtKB-ARBA"/>
</dbReference>
<evidence type="ECO:0000256" key="1">
    <source>
        <dbReference type="ARBA" id="ARBA00004123"/>
    </source>
</evidence>
<sequence length="76" mass="8845">MIIPVRCFSCGKVVGDLWESYIKLLEDGEEHGDAMDHLGLKRYCCRRMVMTHVDLIEKLLKYNPAERDTRKAAFDN</sequence>
<dbReference type="PIRSF" id="PIRSF005653">
    <property type="entry name" value="RNA_pol_N/8_sub"/>
    <property type="match status" value="1"/>
</dbReference>
<reference evidence="8" key="1">
    <citation type="submission" date="2016-03" db="EMBL/GenBank/DDBJ databases">
        <title>Updated assembly of Pseudogymnoascus destructans, the fungus causing white-nose syndrome of bats.</title>
        <authorList>
            <person name="Palmer J.M."/>
            <person name="Drees K.P."/>
            <person name="Foster J.T."/>
            <person name="Lindner D.L."/>
        </authorList>
    </citation>
    <scope>NUCLEOTIDE SEQUENCE [LARGE SCALE GENOMIC DNA]</scope>
    <source>
        <strain evidence="8">20631-21</strain>
    </source>
</reference>
<keyword evidence="3 8" id="KW-0240">DNA-directed RNA polymerase</keyword>
<dbReference type="GO" id="GO:0003899">
    <property type="term" value="F:DNA-directed RNA polymerase activity"/>
    <property type="evidence" value="ECO:0007669"/>
    <property type="project" value="InterPro"/>
</dbReference>
<dbReference type="Proteomes" id="UP000077154">
    <property type="component" value="Unassembled WGS sequence"/>
</dbReference>
<dbReference type="SUPFAM" id="SSF46924">
    <property type="entry name" value="RNA polymerase subunit RPB10"/>
    <property type="match status" value="1"/>
</dbReference>
<gene>
    <name evidence="8" type="primary">RPB10</name>
    <name evidence="8" type="ORF">VC83_01302</name>
</gene>
<comment type="similarity">
    <text evidence="7">Belongs to the archaeal Rpo10/eukaryotic RPB10 RNA polymerase subunit family.</text>
</comment>
<dbReference type="GO" id="GO:0005665">
    <property type="term" value="C:RNA polymerase II, core complex"/>
    <property type="evidence" value="ECO:0007669"/>
    <property type="project" value="TreeGrafter"/>
</dbReference>
<dbReference type="InterPro" id="IPR023580">
    <property type="entry name" value="RNA_pol_su_RPB10"/>
</dbReference>
<dbReference type="eggNOG" id="KOG3497">
    <property type="taxonomic scope" value="Eukaryota"/>
</dbReference>
<dbReference type="HAMAP" id="MF_00250">
    <property type="entry name" value="RNApol_arch_Rpo10"/>
    <property type="match status" value="1"/>
</dbReference>
<dbReference type="FunFam" id="1.10.10.60:FF:000024">
    <property type="entry name" value="DNA-directed RNA polymerases I, II, and III subunit"/>
    <property type="match status" value="1"/>
</dbReference>
<evidence type="ECO:0000256" key="4">
    <source>
        <dbReference type="ARBA" id="ARBA00022723"/>
    </source>
</evidence>
<organism evidence="8">
    <name type="scientific">Pseudogymnoascus destructans</name>
    <dbReference type="NCBI Taxonomy" id="655981"/>
    <lineage>
        <taxon>Eukaryota</taxon>
        <taxon>Fungi</taxon>
        <taxon>Dikarya</taxon>
        <taxon>Ascomycota</taxon>
        <taxon>Pezizomycotina</taxon>
        <taxon>Leotiomycetes</taxon>
        <taxon>Thelebolales</taxon>
        <taxon>Thelebolaceae</taxon>
        <taxon>Pseudogymnoascus</taxon>
    </lineage>
</organism>
<dbReference type="GO" id="GO:0042797">
    <property type="term" value="P:tRNA transcription by RNA polymerase III"/>
    <property type="evidence" value="ECO:0007669"/>
    <property type="project" value="TreeGrafter"/>
</dbReference>
<evidence type="ECO:0000256" key="5">
    <source>
        <dbReference type="ARBA" id="ARBA00022833"/>
    </source>
</evidence>
<dbReference type="VEuPathDB" id="FungiDB:GMDG_07821"/>
<evidence type="ECO:0000256" key="2">
    <source>
        <dbReference type="ARBA" id="ARBA00020813"/>
    </source>
</evidence>
<dbReference type="PROSITE" id="PS01112">
    <property type="entry name" value="RNA_POL_N_8KD"/>
    <property type="match status" value="1"/>
</dbReference>
<dbReference type="RefSeq" id="XP_024327584.1">
    <property type="nucleotide sequence ID" value="XM_024464985.1"/>
</dbReference>
<dbReference type="InterPro" id="IPR000268">
    <property type="entry name" value="RPABC5/Rpb10"/>
</dbReference>
<dbReference type="AlphaFoldDB" id="A0A177ALD0"/>
<dbReference type="EMBL" id="KV441387">
    <property type="protein sequence ID" value="OAF62312.1"/>
    <property type="molecule type" value="Genomic_DNA"/>
</dbReference>
<dbReference type="GO" id="GO:0003677">
    <property type="term" value="F:DNA binding"/>
    <property type="evidence" value="ECO:0007669"/>
    <property type="project" value="InterPro"/>
</dbReference>